<dbReference type="InterPro" id="IPR016181">
    <property type="entry name" value="Acyl_CoA_acyltransferase"/>
</dbReference>
<organism evidence="2 3">
    <name type="scientific">Buchananella hordeovulneris</name>
    <dbReference type="NCBI Taxonomy" id="52770"/>
    <lineage>
        <taxon>Bacteria</taxon>
        <taxon>Bacillati</taxon>
        <taxon>Actinomycetota</taxon>
        <taxon>Actinomycetes</taxon>
        <taxon>Actinomycetales</taxon>
        <taxon>Actinomycetaceae</taxon>
        <taxon>Buchananella</taxon>
    </lineage>
</organism>
<dbReference type="RefSeq" id="WP_073825907.1">
    <property type="nucleotide sequence ID" value="NZ_MQVS01000012.1"/>
</dbReference>
<gene>
    <name evidence="2" type="ORF">BSZ40_09915</name>
</gene>
<dbReference type="OrthoDB" id="9799321at2"/>
<feature type="domain" description="N-acetyltransferase" evidence="1">
    <location>
        <begin position="9"/>
        <end position="163"/>
    </location>
</feature>
<dbReference type="PROSITE" id="PS51186">
    <property type="entry name" value="GNAT"/>
    <property type="match status" value="1"/>
</dbReference>
<sequence>MISFTRIDPQVECEALVDFMTGNEWPFHVMSAPSAAAVRKAVERGVYCDSENESYWIEHAELGRVGLFRLEDLEDETPMFDLRLAEEFRGRGLAAQILAHATRWVFEKLPKIRRFEGQTRDDNIAMRKAFVRAGWVKEAYYRQGWPTEGQEARASVAYAVLRSDFENGTVTPVPWDEEY</sequence>
<name>A0A1Q5PU81_9ACTO</name>
<dbReference type="SUPFAM" id="SSF55729">
    <property type="entry name" value="Acyl-CoA N-acyltransferases (Nat)"/>
    <property type="match status" value="1"/>
</dbReference>
<comment type="caution">
    <text evidence="2">The sequence shown here is derived from an EMBL/GenBank/DDBJ whole genome shotgun (WGS) entry which is preliminary data.</text>
</comment>
<dbReference type="EMBL" id="MQVS01000012">
    <property type="protein sequence ID" value="OKL50940.1"/>
    <property type="molecule type" value="Genomic_DNA"/>
</dbReference>
<evidence type="ECO:0000313" key="2">
    <source>
        <dbReference type="EMBL" id="OKL50940.1"/>
    </source>
</evidence>
<reference evidence="3" key="1">
    <citation type="submission" date="2016-12" db="EMBL/GenBank/DDBJ databases">
        <authorList>
            <person name="Meng X."/>
        </authorList>
    </citation>
    <scope>NUCLEOTIDE SEQUENCE [LARGE SCALE GENOMIC DNA]</scope>
    <source>
        <strain evidence="3">DSM 20732</strain>
    </source>
</reference>
<accession>A0A1Q5PU81</accession>
<dbReference type="InterPro" id="IPR000182">
    <property type="entry name" value="GNAT_dom"/>
</dbReference>
<keyword evidence="3" id="KW-1185">Reference proteome</keyword>
<dbReference type="Pfam" id="PF13302">
    <property type="entry name" value="Acetyltransf_3"/>
    <property type="match status" value="1"/>
</dbReference>
<dbReference type="AlphaFoldDB" id="A0A1Q5PU81"/>
<dbReference type="Gene3D" id="3.40.630.30">
    <property type="match status" value="1"/>
</dbReference>
<proteinExistence type="predicted"/>
<evidence type="ECO:0000259" key="1">
    <source>
        <dbReference type="PROSITE" id="PS51186"/>
    </source>
</evidence>
<protein>
    <submittedName>
        <fullName evidence="2">GNAT family N-acetyltransferase</fullName>
    </submittedName>
</protein>
<dbReference type="Proteomes" id="UP000185612">
    <property type="component" value="Unassembled WGS sequence"/>
</dbReference>
<dbReference type="InParanoid" id="A0A1Q5PU81"/>
<dbReference type="STRING" id="52770.BSZ40_09915"/>
<keyword evidence="2" id="KW-0808">Transferase</keyword>
<evidence type="ECO:0000313" key="3">
    <source>
        <dbReference type="Proteomes" id="UP000185612"/>
    </source>
</evidence>
<dbReference type="GO" id="GO:0016747">
    <property type="term" value="F:acyltransferase activity, transferring groups other than amino-acyl groups"/>
    <property type="evidence" value="ECO:0007669"/>
    <property type="project" value="InterPro"/>
</dbReference>